<proteinExistence type="predicted"/>
<sequence>MFFMAYHDKAFMANCGELMWNYAKSDDARTTPRSGVSGYYAYRASLAACPKIEMLLRGSYFEVSIID</sequence>
<organism evidence="1 2">
    <name type="scientific">Gossypium arboreum</name>
    <name type="common">Tree cotton</name>
    <name type="synonym">Gossypium nanking</name>
    <dbReference type="NCBI Taxonomy" id="29729"/>
    <lineage>
        <taxon>Eukaryota</taxon>
        <taxon>Viridiplantae</taxon>
        <taxon>Streptophyta</taxon>
        <taxon>Embryophyta</taxon>
        <taxon>Tracheophyta</taxon>
        <taxon>Spermatophyta</taxon>
        <taxon>Magnoliopsida</taxon>
        <taxon>eudicotyledons</taxon>
        <taxon>Gunneridae</taxon>
        <taxon>Pentapetalae</taxon>
        <taxon>rosids</taxon>
        <taxon>malvids</taxon>
        <taxon>Malvales</taxon>
        <taxon>Malvaceae</taxon>
        <taxon>Malvoideae</taxon>
        <taxon>Gossypium</taxon>
    </lineage>
</organism>
<evidence type="ECO:0000313" key="1">
    <source>
        <dbReference type="EMBL" id="KAK5803270.1"/>
    </source>
</evidence>
<name>A0ABR0NPK6_GOSAR</name>
<dbReference type="EMBL" id="JARKNE010000009">
    <property type="protein sequence ID" value="KAK5803270.1"/>
    <property type="molecule type" value="Genomic_DNA"/>
</dbReference>
<evidence type="ECO:0000313" key="2">
    <source>
        <dbReference type="Proteomes" id="UP001358586"/>
    </source>
</evidence>
<gene>
    <name evidence="1" type="ORF">PVK06_030915</name>
</gene>
<keyword evidence="2" id="KW-1185">Reference proteome</keyword>
<reference evidence="1 2" key="1">
    <citation type="submission" date="2023-03" db="EMBL/GenBank/DDBJ databases">
        <title>WGS of Gossypium arboreum.</title>
        <authorList>
            <person name="Yu D."/>
        </authorList>
    </citation>
    <scope>NUCLEOTIDE SEQUENCE [LARGE SCALE GENOMIC DNA]</scope>
    <source>
        <tissue evidence="1">Leaf</tissue>
    </source>
</reference>
<dbReference type="Proteomes" id="UP001358586">
    <property type="component" value="Chromosome 9"/>
</dbReference>
<protein>
    <submittedName>
        <fullName evidence="1">Uncharacterized protein</fullName>
    </submittedName>
</protein>
<accession>A0ABR0NPK6</accession>
<comment type="caution">
    <text evidence="1">The sequence shown here is derived from an EMBL/GenBank/DDBJ whole genome shotgun (WGS) entry which is preliminary data.</text>
</comment>